<dbReference type="GO" id="GO:0032259">
    <property type="term" value="P:methylation"/>
    <property type="evidence" value="ECO:0007669"/>
    <property type="project" value="UniProtKB-KW"/>
</dbReference>
<dbReference type="InterPro" id="IPR050882">
    <property type="entry name" value="Prepilin_peptidase/N-MTase"/>
</dbReference>
<dbReference type="FunFam" id="1.20.120.1220:FF:000001">
    <property type="entry name" value="Type 4 prepilin-like proteins leader peptide-processing enzyme"/>
    <property type="match status" value="1"/>
</dbReference>
<keyword evidence="12 19" id="KW-0472">Membrane</keyword>
<dbReference type="PATRIC" id="fig|28087.4.peg.3438"/>
<dbReference type="PANTHER" id="PTHR30487:SF0">
    <property type="entry name" value="PREPILIN LEADER PEPTIDASE_N-METHYLTRANSFERASE-RELATED"/>
    <property type="match status" value="1"/>
</dbReference>
<evidence type="ECO:0000256" key="11">
    <source>
        <dbReference type="ARBA" id="ARBA00022989"/>
    </source>
</evidence>
<evidence type="ECO:0000313" key="22">
    <source>
        <dbReference type="EMBL" id="KTD54378.1"/>
    </source>
</evidence>
<keyword evidence="9 18" id="KW-0812">Transmembrane</keyword>
<organism evidence="22 23">
    <name type="scientific">Legionella sainthelensi</name>
    <dbReference type="NCBI Taxonomy" id="28087"/>
    <lineage>
        <taxon>Bacteria</taxon>
        <taxon>Pseudomonadati</taxon>
        <taxon>Pseudomonadota</taxon>
        <taxon>Gammaproteobacteria</taxon>
        <taxon>Legionellales</taxon>
        <taxon>Legionellaceae</taxon>
        <taxon>Legionella</taxon>
    </lineage>
</organism>
<comment type="subcellular location">
    <subcellularLocation>
        <location evidence="1">Cell inner membrane</location>
        <topology evidence="1">Multi-pass membrane protein</topology>
    </subcellularLocation>
    <subcellularLocation>
        <location evidence="18">Cell membrane</location>
        <topology evidence="18">Multi-pass membrane protein</topology>
    </subcellularLocation>
</comment>
<feature type="transmembrane region" description="Helical" evidence="19">
    <location>
        <begin position="152"/>
        <end position="174"/>
    </location>
</feature>
<evidence type="ECO:0000256" key="9">
    <source>
        <dbReference type="ARBA" id="ARBA00022692"/>
    </source>
</evidence>
<evidence type="ECO:0000256" key="10">
    <source>
        <dbReference type="ARBA" id="ARBA00022801"/>
    </source>
</evidence>
<evidence type="ECO:0000256" key="14">
    <source>
        <dbReference type="ARBA" id="ARBA00050401"/>
    </source>
</evidence>
<evidence type="ECO:0000256" key="6">
    <source>
        <dbReference type="ARBA" id="ARBA00022670"/>
    </source>
</evidence>
<gene>
    <name evidence="22" type="primary">pilD</name>
    <name evidence="22" type="ORF">Lsai_3200</name>
</gene>
<comment type="catalytic activity">
    <reaction evidence="14 18">
        <text>Typically cleaves a -Gly-|-Phe- bond to release an N-terminal, basic peptide of 5-8 residues from type IV prepilin, and then N-methylates the new N-terminal amino group, the methyl donor being S-adenosyl-L-methionine.</text>
        <dbReference type="EC" id="3.4.23.43"/>
    </reaction>
</comment>
<comment type="function">
    <text evidence="18">Plays an essential role in type IV pili and type II pseudopili formation by proteolytically removing the leader sequence from substrate proteins and subsequently monomethylating the alpha-amino group of the newly exposed N-terminal phenylalanine.</text>
</comment>
<evidence type="ECO:0000256" key="1">
    <source>
        <dbReference type="ARBA" id="ARBA00004429"/>
    </source>
</evidence>
<keyword evidence="7 18" id="KW-0808">Transferase</keyword>
<evidence type="ECO:0000256" key="2">
    <source>
        <dbReference type="ARBA" id="ARBA00005801"/>
    </source>
</evidence>
<dbReference type="Proteomes" id="UP000054621">
    <property type="component" value="Unassembled WGS sequence"/>
</dbReference>
<dbReference type="PANTHER" id="PTHR30487">
    <property type="entry name" value="TYPE 4 PREPILIN-LIKE PROTEINS LEADER PEPTIDE-PROCESSING ENZYME"/>
    <property type="match status" value="1"/>
</dbReference>
<dbReference type="InterPro" id="IPR000045">
    <property type="entry name" value="Prepilin_IV_endopep_pep"/>
</dbReference>
<proteinExistence type="inferred from homology"/>
<dbReference type="PRINTS" id="PR00864">
    <property type="entry name" value="PREPILNPTASE"/>
</dbReference>
<evidence type="ECO:0000256" key="12">
    <source>
        <dbReference type="ARBA" id="ARBA00023136"/>
    </source>
</evidence>
<keyword evidence="4" id="KW-0997">Cell inner membrane</keyword>
<keyword evidence="13 18" id="KW-0511">Multifunctional enzyme</keyword>
<feature type="transmembrane region" description="Helical" evidence="19">
    <location>
        <begin position="221"/>
        <end position="247"/>
    </location>
</feature>
<dbReference type="EC" id="3.4.23.43" evidence="15 18"/>
<evidence type="ECO:0000256" key="16">
    <source>
        <dbReference type="ARBA" id="ARBA00071870"/>
    </source>
</evidence>
<dbReference type="Pfam" id="PF01478">
    <property type="entry name" value="Peptidase_A24"/>
    <property type="match status" value="1"/>
</dbReference>
<feature type="transmembrane region" description="Helical" evidence="19">
    <location>
        <begin position="12"/>
        <end position="35"/>
    </location>
</feature>
<dbReference type="eggNOG" id="COG1989">
    <property type="taxonomic scope" value="Bacteria"/>
</dbReference>
<keyword evidence="11 19" id="KW-1133">Transmembrane helix</keyword>
<keyword evidence="6 18" id="KW-0645">Protease</keyword>
<dbReference type="RefSeq" id="WP_027269850.1">
    <property type="nucleotide sequence ID" value="NZ_CAAAJE010000004.1"/>
</dbReference>
<feature type="transmembrane region" description="Helical" evidence="19">
    <location>
        <begin position="259"/>
        <end position="282"/>
    </location>
</feature>
<dbReference type="GO" id="GO:0005886">
    <property type="term" value="C:plasma membrane"/>
    <property type="evidence" value="ECO:0007669"/>
    <property type="project" value="UniProtKB-SubCell"/>
</dbReference>
<dbReference type="GO" id="GO:0004190">
    <property type="term" value="F:aspartic-type endopeptidase activity"/>
    <property type="evidence" value="ECO:0007669"/>
    <property type="project" value="UniProtKB-EC"/>
</dbReference>
<feature type="transmembrane region" description="Helical" evidence="19">
    <location>
        <begin position="181"/>
        <end position="201"/>
    </location>
</feature>
<dbReference type="OrthoDB" id="9789291at2"/>
<evidence type="ECO:0000256" key="5">
    <source>
        <dbReference type="ARBA" id="ARBA00022603"/>
    </source>
</evidence>
<keyword evidence="8" id="KW-0949">S-adenosyl-L-methionine</keyword>
<name>A0A0W0YBQ4_9GAMM</name>
<evidence type="ECO:0000256" key="8">
    <source>
        <dbReference type="ARBA" id="ARBA00022691"/>
    </source>
</evidence>
<feature type="transmembrane region" description="Helical" evidence="19">
    <location>
        <begin position="124"/>
        <end position="146"/>
    </location>
</feature>
<dbReference type="EC" id="2.1.1.-" evidence="18"/>
<accession>A0A0W0YBQ4</accession>
<dbReference type="Gene3D" id="1.20.120.1220">
    <property type="match status" value="1"/>
</dbReference>
<evidence type="ECO:0000256" key="4">
    <source>
        <dbReference type="ARBA" id="ARBA00022519"/>
    </source>
</evidence>
<evidence type="ECO:0000256" key="3">
    <source>
        <dbReference type="ARBA" id="ARBA00022475"/>
    </source>
</evidence>
<evidence type="ECO:0000259" key="21">
    <source>
        <dbReference type="Pfam" id="PF06750"/>
    </source>
</evidence>
<evidence type="ECO:0000313" key="23">
    <source>
        <dbReference type="Proteomes" id="UP000054621"/>
    </source>
</evidence>
<evidence type="ECO:0000256" key="15">
    <source>
        <dbReference type="ARBA" id="ARBA00067082"/>
    </source>
</evidence>
<evidence type="ECO:0000256" key="13">
    <source>
        <dbReference type="ARBA" id="ARBA00023268"/>
    </source>
</evidence>
<keyword evidence="3" id="KW-1003">Cell membrane</keyword>
<dbReference type="GO" id="GO:0008168">
    <property type="term" value="F:methyltransferase activity"/>
    <property type="evidence" value="ECO:0007669"/>
    <property type="project" value="UniProtKB-KW"/>
</dbReference>
<dbReference type="InterPro" id="IPR010627">
    <property type="entry name" value="Prepilin_pept_A24_N"/>
</dbReference>
<dbReference type="InterPro" id="IPR014032">
    <property type="entry name" value="Peptidase_A24A_bac"/>
</dbReference>
<dbReference type="Pfam" id="PF06750">
    <property type="entry name" value="A24_N_bact"/>
    <property type="match status" value="1"/>
</dbReference>
<evidence type="ECO:0000256" key="19">
    <source>
        <dbReference type="SAM" id="Phobius"/>
    </source>
</evidence>
<reference evidence="22 23" key="1">
    <citation type="submission" date="2015-11" db="EMBL/GenBank/DDBJ databases">
        <title>Genomic analysis of 38 Legionella species identifies large and diverse effector repertoires.</title>
        <authorList>
            <person name="Burstein D."/>
            <person name="Amaro F."/>
            <person name="Zusman T."/>
            <person name="Lifshitz Z."/>
            <person name="Cohen O."/>
            <person name="Gilbert J.A."/>
            <person name="Pupko T."/>
            <person name="Shuman H.A."/>
            <person name="Segal G."/>
        </authorList>
    </citation>
    <scope>NUCLEOTIDE SEQUENCE [LARGE SCALE GENOMIC DNA]</scope>
    <source>
        <strain evidence="22 23">Mt.St.Helens-4</strain>
    </source>
</reference>
<comment type="caution">
    <text evidence="22">The sequence shown here is derived from an EMBL/GenBank/DDBJ whole genome shotgun (WGS) entry which is preliminary data.</text>
</comment>
<evidence type="ECO:0000259" key="20">
    <source>
        <dbReference type="Pfam" id="PF01478"/>
    </source>
</evidence>
<dbReference type="AlphaFoldDB" id="A0A0W0YBQ4"/>
<dbReference type="GO" id="GO:0006465">
    <property type="term" value="P:signal peptide processing"/>
    <property type="evidence" value="ECO:0007669"/>
    <property type="project" value="TreeGrafter"/>
</dbReference>
<dbReference type="EMBL" id="LNYV01000037">
    <property type="protein sequence ID" value="KTD54378.1"/>
    <property type="molecule type" value="Genomic_DNA"/>
</dbReference>
<keyword evidence="5 18" id="KW-0489">Methyltransferase</keyword>
<keyword evidence="10 18" id="KW-0378">Hydrolase</keyword>
<protein>
    <recommendedName>
        <fullName evidence="16 18">Prepilin leader peptidase/N-methyltransferase</fullName>
        <ecNumber evidence="18">2.1.1.-</ecNumber>
        <ecNumber evidence="15 18">3.4.23.43</ecNumber>
    </recommendedName>
</protein>
<sequence length="286" mass="33097">MVYDLITHNTWLMYLFIALFSLTVGSLLNVIIYRLPIMLEIEWRQQYNELMGIKEDKEPKINLFFPRSFCPSCKAMVKAWQNIPILSYIFLRRRCYQCKSPIPIRYPLIELSTMLLSLYASWHFGFTIQLLFALMAIWILICLIFIDLDHQILPDCLTLSLLWLGLIANTANLFTPISQAVLSAAIAYLGMWLFIKLFYLFTGKIGMGNGDFKLLAAFAAWLGWIYLPLILLLSSISGTIIGLLYLYSKGKTKETAIPFGPFLCISGLICLFWGKYIVSWYLHFWM</sequence>
<comment type="similarity">
    <text evidence="2 17">Belongs to the peptidase A24 family.</text>
</comment>
<evidence type="ECO:0000256" key="17">
    <source>
        <dbReference type="RuleBase" id="RU003793"/>
    </source>
</evidence>
<feature type="domain" description="Prepilin peptidase A24 N-terminal" evidence="21">
    <location>
        <begin position="19"/>
        <end position="124"/>
    </location>
</feature>
<dbReference type="STRING" id="28087.Lsai_3200"/>
<evidence type="ECO:0000256" key="7">
    <source>
        <dbReference type="ARBA" id="ARBA00022679"/>
    </source>
</evidence>
<feature type="domain" description="Prepilin type IV endopeptidase peptidase" evidence="20">
    <location>
        <begin position="135"/>
        <end position="243"/>
    </location>
</feature>
<evidence type="ECO:0000256" key="18">
    <source>
        <dbReference type="RuleBase" id="RU003794"/>
    </source>
</evidence>